<dbReference type="EMBL" id="BARV01007448">
    <property type="protein sequence ID" value="GAI08123.1"/>
    <property type="molecule type" value="Genomic_DNA"/>
</dbReference>
<accession>X1KN55</accession>
<sequence>MPARNQQNIKYPGDDKYPTGKGKDTKVKTQG</sequence>
<evidence type="ECO:0000256" key="1">
    <source>
        <dbReference type="SAM" id="MobiDB-lite"/>
    </source>
</evidence>
<reference evidence="2" key="1">
    <citation type="journal article" date="2014" name="Front. Microbiol.">
        <title>High frequency of phylogenetically diverse reductive dehalogenase-homologous genes in deep subseafloor sedimentary metagenomes.</title>
        <authorList>
            <person name="Kawai M."/>
            <person name="Futagami T."/>
            <person name="Toyoda A."/>
            <person name="Takaki Y."/>
            <person name="Nishi S."/>
            <person name="Hori S."/>
            <person name="Arai W."/>
            <person name="Tsubouchi T."/>
            <person name="Morono Y."/>
            <person name="Uchiyama I."/>
            <person name="Ito T."/>
            <person name="Fujiyama A."/>
            <person name="Inagaki F."/>
            <person name="Takami H."/>
        </authorList>
    </citation>
    <scope>NUCLEOTIDE SEQUENCE</scope>
    <source>
        <strain evidence="2">Expedition CK06-06</strain>
    </source>
</reference>
<proteinExistence type="predicted"/>
<dbReference type="AlphaFoldDB" id="X1KN55"/>
<feature type="non-terminal residue" evidence="2">
    <location>
        <position position="31"/>
    </location>
</feature>
<protein>
    <submittedName>
        <fullName evidence="2">Uncharacterized protein</fullName>
    </submittedName>
</protein>
<gene>
    <name evidence="2" type="ORF">S06H3_15162</name>
</gene>
<comment type="caution">
    <text evidence="2">The sequence shown here is derived from an EMBL/GenBank/DDBJ whole genome shotgun (WGS) entry which is preliminary data.</text>
</comment>
<organism evidence="2">
    <name type="scientific">marine sediment metagenome</name>
    <dbReference type="NCBI Taxonomy" id="412755"/>
    <lineage>
        <taxon>unclassified sequences</taxon>
        <taxon>metagenomes</taxon>
        <taxon>ecological metagenomes</taxon>
    </lineage>
</organism>
<evidence type="ECO:0000313" key="2">
    <source>
        <dbReference type="EMBL" id="GAI08123.1"/>
    </source>
</evidence>
<feature type="region of interest" description="Disordered" evidence="1">
    <location>
        <begin position="1"/>
        <end position="31"/>
    </location>
</feature>
<name>X1KN55_9ZZZZ</name>
<feature type="compositionally biased region" description="Basic and acidic residues" evidence="1">
    <location>
        <begin position="12"/>
        <end position="31"/>
    </location>
</feature>